<evidence type="ECO:0000313" key="3">
    <source>
        <dbReference type="CGD" id="CAL0000191709"/>
    </source>
</evidence>
<protein>
    <submittedName>
        <fullName evidence="4">GTP-Rho binding exocyst subunit</fullName>
    </submittedName>
</protein>
<keyword evidence="5" id="KW-1185">Reference proteome</keyword>
<dbReference type="CDD" id="cd13315">
    <property type="entry name" value="PH_Sec3"/>
    <property type="match status" value="1"/>
</dbReference>
<gene>
    <name evidence="3 4" type="primary">SEC3</name>
    <name evidence="4" type="ordered locus">CAALFM_C406250CA</name>
    <name evidence="3" type="ordered locus">orf19.10430</name>
</gene>
<dbReference type="Pfam" id="PF09763">
    <property type="entry name" value="Sec3_CC"/>
    <property type="match status" value="1"/>
</dbReference>
<dbReference type="STRING" id="237561.A0A1D8PMI1"/>
<feature type="compositionally biased region" description="Pro residues" evidence="1">
    <location>
        <begin position="301"/>
        <end position="319"/>
    </location>
</feature>
<dbReference type="RefSeq" id="XP_715567.2">
    <property type="nucleotide sequence ID" value="XM_710474.2"/>
</dbReference>
<evidence type="ECO:0000313" key="4">
    <source>
        <dbReference type="EMBL" id="AOW29351.1"/>
    </source>
</evidence>
<feature type="compositionally biased region" description="Polar residues" evidence="1">
    <location>
        <begin position="68"/>
        <end position="87"/>
    </location>
</feature>
<feature type="compositionally biased region" description="Polar residues" evidence="1">
    <location>
        <begin position="461"/>
        <end position="470"/>
    </location>
</feature>
<sequence length="790" mass="88140">MFRSPKRSKQKQSQPQPQPPPQPQPQQQPQQQSRSHHHHVPNPAHLFSHPSSHRQQSPYPPPGPGSQTNSGYSTPQRNGMSPLQTNVARMAGPNSPAGSTNSEQQRKLTTDKIISDCYSKVIIDGGRKVNDVSYITHIGVIEYSHYPSAPPPSNTNFGTVKHRILVLCKKNSGRMQLQKGKYQADKNFYQIGRTWDLSELQYIKKVGPEGLILQLNKVYYWKCDEDANRVWKFARYLTQHYGMFMGKYPRLEGFSLDDFMLPTIPKSPTTTVPRSPSLNEPNPDPQLLKSRSLKRKNMPNPVLPQPPTAPATKTPPMPSKPEELYKDMDFTVNGALPQKQMKVISRESNDRGFASKLDPGRSVHEQQKPQGSHSQSGFNSPSQDGTHQAPPPKKHSQHPYFQRSPMNGTDSSSVVSNDSHSFVFGSNDDKNQSRERSDNSSRSSRQQQGSIGTGSQSTNTKGSQTNSYASKKQERESVASQKSAEDVVKEFSEAIPPKRKMAASATVPDFGVEEITDDSEDDQRPAPTFSIRKRQQQIKAQDKKNEETQKVTNEQPIRHHHEDATTSFADKSSHYDEKTFASQKGLGIYPAGSGSFIEESTKLEGQNSASSNLQDLQDLLSSHIDRAQEDSFDFNDVSNEKSADDLNEIPEIRVAGPSNNLNGDTNSFEGEPLEKGLNIVRKSETPENEKVNPSSIIPKDQRDVEVDTLINQIGWSVKDTTDTLMKKLSKELNNSKQDIVSKLVSIDLTNNSGNDIGSALNEVDNMTQIFQKMEVRLKLVRNELQSSATA</sequence>
<dbReference type="GO" id="GO:0005934">
    <property type="term" value="C:cellular bud tip"/>
    <property type="evidence" value="ECO:0000314"/>
    <property type="project" value="CGD"/>
</dbReference>
<dbReference type="GO" id="GO:0006887">
    <property type="term" value="P:exocytosis"/>
    <property type="evidence" value="ECO:0000315"/>
    <property type="project" value="CGD"/>
</dbReference>
<feature type="compositionally biased region" description="Acidic residues" evidence="1">
    <location>
        <begin position="511"/>
        <end position="521"/>
    </location>
</feature>
<dbReference type="GO" id="GO:0030010">
    <property type="term" value="P:establishment of cell polarity"/>
    <property type="evidence" value="ECO:0000315"/>
    <property type="project" value="CGD"/>
</dbReference>
<dbReference type="GO" id="GO:0001411">
    <property type="term" value="C:hyphal tip"/>
    <property type="evidence" value="ECO:0000314"/>
    <property type="project" value="CGD"/>
</dbReference>
<feature type="compositionally biased region" description="Basic and acidic residues" evidence="1">
    <location>
        <begin position="471"/>
        <end position="492"/>
    </location>
</feature>
<dbReference type="InterPro" id="IPR019160">
    <property type="entry name" value="Sec3_CC"/>
</dbReference>
<dbReference type="GeneID" id="3642806"/>
<dbReference type="CGD" id="CAL0000191709">
    <property type="gene designation" value="SEC3"/>
</dbReference>
<name>A0A1D8PMI1_CANAL</name>
<dbReference type="GO" id="GO:0005546">
    <property type="term" value="F:phosphatidylinositol-4,5-bisphosphate binding"/>
    <property type="evidence" value="ECO:0000318"/>
    <property type="project" value="GO_Central"/>
</dbReference>
<feature type="compositionally biased region" description="Polar residues" evidence="1">
    <location>
        <begin position="266"/>
        <end position="280"/>
    </location>
</feature>
<dbReference type="Gene3D" id="2.30.29.90">
    <property type="match status" value="1"/>
</dbReference>
<organism evidence="4 5">
    <name type="scientific">Candida albicans (strain SC5314 / ATCC MYA-2876)</name>
    <name type="common">Yeast</name>
    <dbReference type="NCBI Taxonomy" id="237561"/>
    <lineage>
        <taxon>Eukaryota</taxon>
        <taxon>Fungi</taxon>
        <taxon>Dikarya</taxon>
        <taxon>Ascomycota</taxon>
        <taxon>Saccharomycotina</taxon>
        <taxon>Pichiomycetes</taxon>
        <taxon>Debaryomycetaceae</taxon>
        <taxon>Candida/Lodderomyces clade</taxon>
        <taxon>Candida</taxon>
    </lineage>
</organism>
<dbReference type="GO" id="GO:0006893">
    <property type="term" value="P:Golgi to plasma membrane transport"/>
    <property type="evidence" value="ECO:0000318"/>
    <property type="project" value="GO_Central"/>
</dbReference>
<feature type="compositionally biased region" description="Pro residues" evidence="1">
    <location>
        <begin position="16"/>
        <end position="26"/>
    </location>
</feature>
<evidence type="ECO:0000313" key="5">
    <source>
        <dbReference type="Proteomes" id="UP000000559"/>
    </source>
</evidence>
<dbReference type="GO" id="GO:0036180">
    <property type="term" value="P:filamentous growth of a population of unicellular organisms in response to biotic stimulus"/>
    <property type="evidence" value="ECO:0000315"/>
    <property type="project" value="CGD"/>
</dbReference>
<feature type="compositionally biased region" description="Low complexity" evidence="1">
    <location>
        <begin position="440"/>
        <end position="460"/>
    </location>
</feature>
<feature type="region of interest" description="Disordered" evidence="1">
    <location>
        <begin position="350"/>
        <end position="576"/>
    </location>
</feature>
<dbReference type="Proteomes" id="UP000000559">
    <property type="component" value="Chromosome 4"/>
</dbReference>
<feature type="compositionally biased region" description="Basic residues" evidence="1">
    <location>
        <begin position="1"/>
        <end position="10"/>
    </location>
</feature>
<evidence type="ECO:0000256" key="1">
    <source>
        <dbReference type="SAM" id="MobiDB-lite"/>
    </source>
</evidence>
<reference evidence="4 5" key="3">
    <citation type="journal article" date="2013" name="Genome Biol.">
        <title>Assembly of a phased diploid Candida albicans genome facilitates allele-specific measurements and provides a simple model for repeat and indel structure.</title>
        <authorList>
            <person name="Muzzey D."/>
            <person name="Schwartz K."/>
            <person name="Weissman J.S."/>
            <person name="Sherlock G."/>
        </authorList>
    </citation>
    <scope>NUCLEOTIDE SEQUENCE [LARGE SCALE GENOMIC DNA]</scope>
    <source>
        <strain evidence="5">SC5314 / ATCC MYA-2876</strain>
    </source>
</reference>
<dbReference type="PANTHER" id="PTHR16092">
    <property type="entry name" value="SEC3/SYNTAXIN-RELATED"/>
    <property type="match status" value="1"/>
</dbReference>
<feature type="region of interest" description="Disordered" evidence="1">
    <location>
        <begin position="1"/>
        <end position="107"/>
    </location>
</feature>
<dbReference type="GO" id="GO:0030447">
    <property type="term" value="P:filamentous growth"/>
    <property type="evidence" value="ECO:0000315"/>
    <property type="project" value="CGD"/>
</dbReference>
<reference evidence="4 5" key="1">
    <citation type="journal article" date="2004" name="Proc. Natl. Acad. Sci. U.S.A.">
        <title>The diploid genome sequence of Candida albicans.</title>
        <authorList>
            <person name="Jones T."/>
            <person name="Federspiel N.A."/>
            <person name="Chibana H."/>
            <person name="Dungan J."/>
            <person name="Kalman S."/>
            <person name="Magee B.B."/>
            <person name="Newport G."/>
            <person name="Thorstenson Y.R."/>
            <person name="Agabian N."/>
            <person name="Magee P.T."/>
            <person name="Davis R.W."/>
            <person name="Scherer S."/>
        </authorList>
    </citation>
    <scope>NUCLEOTIDE SEQUENCE [LARGE SCALE GENOMIC DNA]</scope>
    <source>
        <strain evidence="5">SC5314 / ATCC MYA-2876</strain>
    </source>
</reference>
<dbReference type="PANTHER" id="PTHR16092:SF14">
    <property type="entry name" value="EXOCYST COMPLEX COMPONENT 1 ISOFORM X1"/>
    <property type="match status" value="1"/>
</dbReference>
<dbReference type="Pfam" id="PF15277">
    <property type="entry name" value="Sec3-PIP2_bind"/>
    <property type="match status" value="1"/>
</dbReference>
<feature type="compositionally biased region" description="Basic and acidic residues" evidence="1">
    <location>
        <begin position="540"/>
        <end position="549"/>
    </location>
</feature>
<dbReference type="GO" id="GO:0005886">
    <property type="term" value="C:plasma membrane"/>
    <property type="evidence" value="ECO:0000318"/>
    <property type="project" value="GO_Central"/>
</dbReference>
<dbReference type="AlphaFoldDB" id="A0A1D8PMI1"/>
<feature type="compositionally biased region" description="Polar residues" evidence="1">
    <location>
        <begin position="368"/>
        <end position="386"/>
    </location>
</feature>
<feature type="domain" description="Exocyst complex component Sec3 PIP2-binding N-terminal" evidence="2">
    <location>
        <begin position="158"/>
        <end position="244"/>
    </location>
</feature>
<accession>A0A1D8PMI1</accession>
<proteinExistence type="predicted"/>
<reference evidence="4 5" key="2">
    <citation type="journal article" date="2007" name="Genome Biol.">
        <title>Assembly of the Candida albicans genome into sixteen supercontigs aligned on the eight chromosomes.</title>
        <authorList>
            <person name="van het Hoog M."/>
            <person name="Rast T.J."/>
            <person name="Martchenko M."/>
            <person name="Grindle S."/>
            <person name="Dignard D."/>
            <person name="Hogues H."/>
            <person name="Cuomo C."/>
            <person name="Berriman M."/>
            <person name="Scherer S."/>
            <person name="Magee B.B."/>
            <person name="Whiteway M."/>
            <person name="Chibana H."/>
            <person name="Nantel A."/>
            <person name="Magee P.T."/>
        </authorList>
    </citation>
    <scope>GENOME REANNOTATION</scope>
    <source>
        <strain evidence="5">SC5314 / ATCC MYA-2876</strain>
    </source>
</reference>
<dbReference type="eggNOG" id="ENOG502QSCI">
    <property type="taxonomic scope" value="Eukaryota"/>
</dbReference>
<dbReference type="GO" id="GO:0000131">
    <property type="term" value="C:incipient cellular bud site"/>
    <property type="evidence" value="ECO:0000314"/>
    <property type="project" value="CGD"/>
</dbReference>
<feature type="compositionally biased region" description="Basic and acidic residues" evidence="1">
    <location>
        <begin position="358"/>
        <end position="367"/>
    </location>
</feature>
<dbReference type="GO" id="GO:0000145">
    <property type="term" value="C:exocyst"/>
    <property type="evidence" value="ECO:0000266"/>
    <property type="project" value="CGD"/>
</dbReference>
<dbReference type="InParanoid" id="A0A1D8PMI1"/>
<dbReference type="KEGG" id="cal:CAALFM_C406250CA"/>
<dbReference type="EMBL" id="CP017626">
    <property type="protein sequence ID" value="AOW29351.1"/>
    <property type="molecule type" value="Genomic_DNA"/>
</dbReference>
<feature type="compositionally biased region" description="Low complexity" evidence="1">
    <location>
        <begin position="410"/>
        <end position="424"/>
    </location>
</feature>
<feature type="region of interest" description="Disordered" evidence="1">
    <location>
        <begin position="265"/>
        <end position="324"/>
    </location>
</feature>
<dbReference type="VEuPathDB" id="FungiDB:C4_06250C_A"/>
<dbReference type="SMART" id="SM01313">
    <property type="entry name" value="Sec3-PIP2_bind"/>
    <property type="match status" value="1"/>
</dbReference>
<evidence type="ECO:0000259" key="2">
    <source>
        <dbReference type="SMART" id="SM01313"/>
    </source>
</evidence>
<dbReference type="InterPro" id="IPR028258">
    <property type="entry name" value="Sec3-PIP2_bind"/>
</dbReference>
<feature type="compositionally biased region" description="Basic and acidic residues" evidence="1">
    <location>
        <begin position="427"/>
        <end position="439"/>
    </location>
</feature>
<dbReference type="OrthoDB" id="27109at2759"/>
<dbReference type="SMR" id="A0A1D8PMI1"/>
<dbReference type="GO" id="GO:0005935">
    <property type="term" value="C:cellular bud neck"/>
    <property type="evidence" value="ECO:0000314"/>
    <property type="project" value="CGD"/>
</dbReference>